<protein>
    <submittedName>
        <fullName evidence="1">Uncharacterized protein</fullName>
    </submittedName>
</protein>
<keyword evidence="2" id="KW-1185">Reference proteome</keyword>
<comment type="caution">
    <text evidence="1">The sequence shown here is derived from an EMBL/GenBank/DDBJ whole genome shotgun (WGS) entry which is preliminary data.</text>
</comment>
<sequence length="58" mass="6806">MVEIILPKTSLWLLHRKQKRQEFYFNFKPVVKTKCNGCTGRDATLKIITTHHHVAIKS</sequence>
<dbReference type="EMBL" id="JAIZAY010000014">
    <property type="protein sequence ID" value="KAJ8028941.1"/>
    <property type="molecule type" value="Genomic_DNA"/>
</dbReference>
<evidence type="ECO:0000313" key="1">
    <source>
        <dbReference type="EMBL" id="KAJ8028941.1"/>
    </source>
</evidence>
<evidence type="ECO:0000313" key="2">
    <source>
        <dbReference type="Proteomes" id="UP001152320"/>
    </source>
</evidence>
<organism evidence="1 2">
    <name type="scientific">Holothuria leucospilota</name>
    <name type="common">Black long sea cucumber</name>
    <name type="synonym">Mertensiothuria leucospilota</name>
    <dbReference type="NCBI Taxonomy" id="206669"/>
    <lineage>
        <taxon>Eukaryota</taxon>
        <taxon>Metazoa</taxon>
        <taxon>Echinodermata</taxon>
        <taxon>Eleutherozoa</taxon>
        <taxon>Echinozoa</taxon>
        <taxon>Holothuroidea</taxon>
        <taxon>Aspidochirotacea</taxon>
        <taxon>Aspidochirotida</taxon>
        <taxon>Holothuriidae</taxon>
        <taxon>Holothuria</taxon>
    </lineage>
</organism>
<name>A0A9Q1BLX7_HOLLE</name>
<reference evidence="1" key="1">
    <citation type="submission" date="2021-10" db="EMBL/GenBank/DDBJ databases">
        <title>Tropical sea cucumber genome reveals ecological adaptation and Cuvierian tubules defense mechanism.</title>
        <authorList>
            <person name="Chen T."/>
        </authorList>
    </citation>
    <scope>NUCLEOTIDE SEQUENCE</scope>
    <source>
        <strain evidence="1">Nanhai2018</strain>
        <tissue evidence="1">Muscle</tissue>
    </source>
</reference>
<gene>
    <name evidence="1" type="ORF">HOLleu_28202</name>
</gene>
<proteinExistence type="predicted"/>
<accession>A0A9Q1BLX7</accession>
<dbReference type="Proteomes" id="UP001152320">
    <property type="component" value="Chromosome 14"/>
</dbReference>
<dbReference type="AlphaFoldDB" id="A0A9Q1BLX7"/>